<keyword evidence="5" id="KW-0963">Cytoplasm</keyword>
<dbReference type="EMBL" id="CADEAL010000532">
    <property type="protein sequence ID" value="CAB1421558.1"/>
    <property type="molecule type" value="Genomic_DNA"/>
</dbReference>
<keyword evidence="4" id="KW-0217">Developmental protein</keyword>
<dbReference type="GO" id="GO:0007517">
    <property type="term" value="P:muscle organ development"/>
    <property type="evidence" value="ECO:0007669"/>
    <property type="project" value="UniProtKB-KW"/>
</dbReference>
<evidence type="ECO:0000256" key="6">
    <source>
        <dbReference type="ARBA" id="ARBA00022541"/>
    </source>
</evidence>
<keyword evidence="16" id="KW-1185">Reference proteome</keyword>
<keyword evidence="7" id="KW-0221">Differentiation</keyword>
<feature type="region of interest" description="Disordered" evidence="14">
    <location>
        <begin position="482"/>
        <end position="535"/>
    </location>
</feature>
<keyword evidence="6" id="KW-0517">Myogenesis</keyword>
<dbReference type="AlphaFoldDB" id="A0A9N7U1F9"/>
<dbReference type="GO" id="GO:0030154">
    <property type="term" value="P:cell differentiation"/>
    <property type="evidence" value="ECO:0007669"/>
    <property type="project" value="UniProtKB-KW"/>
</dbReference>
<keyword evidence="10" id="KW-0472">Membrane</keyword>
<evidence type="ECO:0000256" key="1">
    <source>
        <dbReference type="ARBA" id="ARBA00004204"/>
    </source>
</evidence>
<evidence type="ECO:0000256" key="12">
    <source>
        <dbReference type="ARBA" id="ARBA00023163"/>
    </source>
</evidence>
<evidence type="ECO:0000256" key="8">
    <source>
        <dbReference type="ARBA" id="ARBA00023015"/>
    </source>
</evidence>
<feature type="region of interest" description="Disordered" evidence="14">
    <location>
        <begin position="131"/>
        <end position="154"/>
    </location>
</feature>
<dbReference type="GO" id="GO:0005901">
    <property type="term" value="C:caveola"/>
    <property type="evidence" value="ECO:0007669"/>
    <property type="project" value="UniProtKB-SubCell"/>
</dbReference>
<evidence type="ECO:0000256" key="2">
    <source>
        <dbReference type="ARBA" id="ARBA00004345"/>
    </source>
</evidence>
<comment type="similarity">
    <text evidence="3">Belongs to the CAVIN family.</text>
</comment>
<reference evidence="15" key="1">
    <citation type="submission" date="2020-03" db="EMBL/GenBank/DDBJ databases">
        <authorList>
            <person name="Weist P."/>
        </authorList>
    </citation>
    <scope>NUCLEOTIDE SEQUENCE</scope>
</reference>
<evidence type="ECO:0000256" key="13">
    <source>
        <dbReference type="ARBA" id="ARBA00030534"/>
    </source>
</evidence>
<dbReference type="InterPro" id="IPR026752">
    <property type="entry name" value="Cavin_fam"/>
</dbReference>
<dbReference type="GO" id="GO:0030017">
    <property type="term" value="C:sarcomere"/>
    <property type="evidence" value="ECO:0007669"/>
    <property type="project" value="UniProtKB-SubCell"/>
</dbReference>
<evidence type="ECO:0000256" key="11">
    <source>
        <dbReference type="ARBA" id="ARBA00023159"/>
    </source>
</evidence>
<sequence length="535" mass="60069">MSSCSQVDVFVFYVSVSSSSSCVRNLINTSSRSLGSFHTLSCWFLTWTLTCYTHFTRRLQEKIQNMSRDTDSDFVLTNRTCRTRQEHVRNMSGACQEHVRRSPEFCSSTEAEPEQRPQFGHSSWVLPLSGLSAGNPTGPGPAPPTTPRIGHSEPRFKLTGTRRLKILGTNHQNPPMDQHKYRTAGVQEKLEIIGVEDEAGNPISALTILSLLERVAGIIDNVQSCQQRMEERQLDLESNIKTIQGDVLKLAKDHTDTSSTVEKLLQKTRKVSANVKEVRARVEKQNVRVKKVESTQDELLTRNKFRVVIYQPLYWLACGLQNSHRRAMSCQQLLSLWDLFWDPSGETEVPSVAVTKSPKGLGLDGLEIEPDFYDVPADLSSDEEYLSVEETDSSRAARLKKSVVKSTESLKAAFSKEKMNKTKDNLGTRFHNLGEKVMPPERREKMHQAGERLKQSGERLKENIAKKAPNKETFRIKLKKERAVAEGQEGAEADPEAQVQVEDPQEASPEVAYTEVGLETKREGPVEEAGATRIG</sequence>
<comment type="subcellular location">
    <subcellularLocation>
        <location evidence="1">Cytoplasm</location>
        <location evidence="1">Myofibril</location>
        <location evidence="1">Sarcomere</location>
    </subcellularLocation>
    <subcellularLocation>
        <location evidence="2">Membrane</location>
        <location evidence="2">Caveola</location>
    </subcellularLocation>
</comment>
<keyword evidence="11" id="KW-0010">Activator</keyword>
<keyword evidence="8" id="KW-0805">Transcription regulation</keyword>
<dbReference type="Proteomes" id="UP001153269">
    <property type="component" value="Unassembled WGS sequence"/>
</dbReference>
<organism evidence="15 16">
    <name type="scientific">Pleuronectes platessa</name>
    <name type="common">European plaice</name>
    <dbReference type="NCBI Taxonomy" id="8262"/>
    <lineage>
        <taxon>Eukaryota</taxon>
        <taxon>Metazoa</taxon>
        <taxon>Chordata</taxon>
        <taxon>Craniata</taxon>
        <taxon>Vertebrata</taxon>
        <taxon>Euteleostomi</taxon>
        <taxon>Actinopterygii</taxon>
        <taxon>Neopterygii</taxon>
        <taxon>Teleostei</taxon>
        <taxon>Neoteleostei</taxon>
        <taxon>Acanthomorphata</taxon>
        <taxon>Carangaria</taxon>
        <taxon>Pleuronectiformes</taxon>
        <taxon>Pleuronectoidei</taxon>
        <taxon>Pleuronectidae</taxon>
        <taxon>Pleuronectes</taxon>
    </lineage>
</organism>
<dbReference type="Pfam" id="PF15237">
    <property type="entry name" value="PTRF_SDPR"/>
    <property type="match status" value="2"/>
</dbReference>
<dbReference type="PANTHER" id="PTHR15240">
    <property type="entry name" value="CAVIN"/>
    <property type="match status" value="1"/>
</dbReference>
<evidence type="ECO:0000256" key="9">
    <source>
        <dbReference type="ARBA" id="ARBA00023054"/>
    </source>
</evidence>
<protein>
    <recommendedName>
        <fullName evidence="13">Muscle-restricted coiled-coil protein</fullName>
    </recommendedName>
</protein>
<keyword evidence="12" id="KW-0804">Transcription</keyword>
<evidence type="ECO:0000256" key="4">
    <source>
        <dbReference type="ARBA" id="ARBA00022473"/>
    </source>
</evidence>
<evidence type="ECO:0000313" key="16">
    <source>
        <dbReference type="Proteomes" id="UP001153269"/>
    </source>
</evidence>
<evidence type="ECO:0000256" key="7">
    <source>
        <dbReference type="ARBA" id="ARBA00022782"/>
    </source>
</evidence>
<accession>A0A9N7U1F9</accession>
<evidence type="ECO:0000313" key="15">
    <source>
        <dbReference type="EMBL" id="CAB1421558.1"/>
    </source>
</evidence>
<dbReference type="GO" id="GO:0010468">
    <property type="term" value="P:regulation of gene expression"/>
    <property type="evidence" value="ECO:0007669"/>
    <property type="project" value="TreeGrafter"/>
</dbReference>
<gene>
    <name evidence="15" type="ORF">PLEPLA_LOCUS9445</name>
</gene>
<dbReference type="PANTHER" id="PTHR15240:SF4">
    <property type="entry name" value="CAVEOLAE-ASSOCIATED PROTEIN 4"/>
    <property type="match status" value="1"/>
</dbReference>
<evidence type="ECO:0000256" key="10">
    <source>
        <dbReference type="ARBA" id="ARBA00023136"/>
    </source>
</evidence>
<evidence type="ECO:0000256" key="14">
    <source>
        <dbReference type="SAM" id="MobiDB-lite"/>
    </source>
</evidence>
<proteinExistence type="inferred from homology"/>
<keyword evidence="9" id="KW-0175">Coiled coil</keyword>
<evidence type="ECO:0000256" key="3">
    <source>
        <dbReference type="ARBA" id="ARBA00008836"/>
    </source>
</evidence>
<name>A0A9N7U1F9_PLEPL</name>
<evidence type="ECO:0000256" key="5">
    <source>
        <dbReference type="ARBA" id="ARBA00022490"/>
    </source>
</evidence>
<comment type="caution">
    <text evidence="15">The sequence shown here is derived from an EMBL/GenBank/DDBJ whole genome shotgun (WGS) entry which is preliminary data.</text>
</comment>